<name>A0A8J6HD68_TENMO</name>
<sequence length="384" mass="42829">MSKSINFTGRSGVRVQSSIGVVDAAATSAGVVLRSGRVVMAARPPFRWHFEEDVPPGTPVVHTMYLFDGPPSTPNINGRNKQLTLCTRRRDSGLIRWDGDGAGVAHVTHSSYLRPIKNTAGVANCFALRRDFRLKLKRNWSQFWQSWGIVVRDVIFERWQTIFPMQAPYDTTIVLEHFLEAVMHNNCLGKLRTSMCKVFVNSSIESFRGNTRCSTVWKTASRRGIRPDHFSAKHHHVKFHRGSGRAAADHRSLDVGSNPPSQFGVAKKKETDNILSGDSVGYLVKLREFCKAVKYIGSMVGGSVAAWLSEKVLRGRGPDASGFESHRRGRIFSKEGTSAGPWMCVYVSSGLTVGWWKEESTLFRPPPRGQHGFESRRKKAPMGV</sequence>
<reference evidence="1" key="1">
    <citation type="journal article" date="2020" name="J Insects Food Feed">
        <title>The yellow mealworm (Tenebrio molitor) genome: a resource for the emerging insects as food and feed industry.</title>
        <authorList>
            <person name="Eriksson T."/>
            <person name="Andere A."/>
            <person name="Kelstrup H."/>
            <person name="Emery V."/>
            <person name="Picard C."/>
        </authorList>
    </citation>
    <scope>NUCLEOTIDE SEQUENCE</scope>
    <source>
        <strain evidence="1">Stoneville</strain>
        <tissue evidence="1">Whole head</tissue>
    </source>
</reference>
<reference evidence="1" key="2">
    <citation type="submission" date="2021-08" db="EMBL/GenBank/DDBJ databases">
        <authorList>
            <person name="Eriksson T."/>
        </authorList>
    </citation>
    <scope>NUCLEOTIDE SEQUENCE</scope>
    <source>
        <strain evidence="1">Stoneville</strain>
        <tissue evidence="1">Whole head</tissue>
    </source>
</reference>
<dbReference type="Proteomes" id="UP000719412">
    <property type="component" value="Unassembled WGS sequence"/>
</dbReference>
<dbReference type="AlphaFoldDB" id="A0A8J6HD68"/>
<organism evidence="1 2">
    <name type="scientific">Tenebrio molitor</name>
    <name type="common">Yellow mealworm beetle</name>
    <dbReference type="NCBI Taxonomy" id="7067"/>
    <lineage>
        <taxon>Eukaryota</taxon>
        <taxon>Metazoa</taxon>
        <taxon>Ecdysozoa</taxon>
        <taxon>Arthropoda</taxon>
        <taxon>Hexapoda</taxon>
        <taxon>Insecta</taxon>
        <taxon>Pterygota</taxon>
        <taxon>Neoptera</taxon>
        <taxon>Endopterygota</taxon>
        <taxon>Coleoptera</taxon>
        <taxon>Polyphaga</taxon>
        <taxon>Cucujiformia</taxon>
        <taxon>Tenebrionidae</taxon>
        <taxon>Tenebrio</taxon>
    </lineage>
</organism>
<dbReference type="EMBL" id="JABDTM020026340">
    <property type="protein sequence ID" value="KAH0812051.1"/>
    <property type="molecule type" value="Genomic_DNA"/>
</dbReference>
<accession>A0A8J6HD68</accession>
<comment type="caution">
    <text evidence="1">The sequence shown here is derived from an EMBL/GenBank/DDBJ whole genome shotgun (WGS) entry which is preliminary data.</text>
</comment>
<evidence type="ECO:0000313" key="1">
    <source>
        <dbReference type="EMBL" id="KAH0812051.1"/>
    </source>
</evidence>
<gene>
    <name evidence="1" type="ORF">GEV33_010740</name>
</gene>
<evidence type="ECO:0000313" key="2">
    <source>
        <dbReference type="Proteomes" id="UP000719412"/>
    </source>
</evidence>
<keyword evidence="2" id="KW-1185">Reference proteome</keyword>
<protein>
    <submittedName>
        <fullName evidence="1">Uncharacterized protein</fullName>
    </submittedName>
</protein>
<proteinExistence type="predicted"/>